<dbReference type="GO" id="GO:0043138">
    <property type="term" value="F:3'-5' DNA helicase activity"/>
    <property type="evidence" value="ECO:0007669"/>
    <property type="project" value="TreeGrafter"/>
</dbReference>
<keyword evidence="3" id="KW-0479">Metal-binding</keyword>
<dbReference type="GO" id="GO:0005524">
    <property type="term" value="F:ATP binding"/>
    <property type="evidence" value="ECO:0007669"/>
    <property type="project" value="UniProtKB-KW"/>
</dbReference>
<evidence type="ECO:0000313" key="9">
    <source>
        <dbReference type="EMBL" id="HHF58186.1"/>
    </source>
</evidence>
<organism evidence="9">
    <name type="scientific">candidate division WOR-3 bacterium</name>
    <dbReference type="NCBI Taxonomy" id="2052148"/>
    <lineage>
        <taxon>Bacteria</taxon>
        <taxon>Bacteria division WOR-3</taxon>
    </lineage>
</organism>
<evidence type="ECO:0000256" key="1">
    <source>
        <dbReference type="ARBA" id="ARBA00022515"/>
    </source>
</evidence>
<accession>A0A7C5I4M6</accession>
<dbReference type="Pfam" id="PF18319">
    <property type="entry name" value="Zn_ribbon_PriA"/>
    <property type="match status" value="1"/>
</dbReference>
<dbReference type="GO" id="GO:1990077">
    <property type="term" value="C:primosome complex"/>
    <property type="evidence" value="ECO:0007669"/>
    <property type="project" value="UniProtKB-KW"/>
</dbReference>
<dbReference type="InterPro" id="IPR005259">
    <property type="entry name" value="PriA"/>
</dbReference>
<dbReference type="Pfam" id="PF00271">
    <property type="entry name" value="Helicase_C"/>
    <property type="match status" value="1"/>
</dbReference>
<evidence type="ECO:0000256" key="6">
    <source>
        <dbReference type="ARBA" id="ARBA00022840"/>
    </source>
</evidence>
<dbReference type="InterPro" id="IPR001650">
    <property type="entry name" value="Helicase_C-like"/>
</dbReference>
<dbReference type="PANTHER" id="PTHR30580">
    <property type="entry name" value="PRIMOSOMAL PROTEIN N"/>
    <property type="match status" value="1"/>
</dbReference>
<evidence type="ECO:0000256" key="4">
    <source>
        <dbReference type="ARBA" id="ARBA00022741"/>
    </source>
</evidence>
<dbReference type="Pfam" id="PF18074">
    <property type="entry name" value="PriA_C"/>
    <property type="match status" value="1"/>
</dbReference>
<keyword evidence="5" id="KW-0862">Zinc</keyword>
<dbReference type="NCBIfam" id="TIGR00595">
    <property type="entry name" value="priA"/>
    <property type="match status" value="1"/>
</dbReference>
<dbReference type="InterPro" id="IPR041236">
    <property type="entry name" value="PriA_C"/>
</dbReference>
<dbReference type="GO" id="GO:0006302">
    <property type="term" value="P:double-strand break repair"/>
    <property type="evidence" value="ECO:0007669"/>
    <property type="project" value="InterPro"/>
</dbReference>
<dbReference type="SMART" id="SM00490">
    <property type="entry name" value="HELICc"/>
    <property type="match status" value="1"/>
</dbReference>
<feature type="domain" description="Helicase C-terminal" evidence="8">
    <location>
        <begin position="95"/>
        <end position="191"/>
    </location>
</feature>
<evidence type="ECO:0000259" key="8">
    <source>
        <dbReference type="SMART" id="SM00490"/>
    </source>
</evidence>
<keyword evidence="4" id="KW-0547">Nucleotide-binding</keyword>
<dbReference type="GO" id="GO:0006269">
    <property type="term" value="P:DNA replication, synthesis of primer"/>
    <property type="evidence" value="ECO:0007669"/>
    <property type="project" value="UniProtKB-KW"/>
</dbReference>
<sequence>KAPSGVSIHLLDEIKKTIESNKQVMLFLNRRGFAPYLICRDCGHIMKCPHCSVGLVYHKKEGVLKCHLCGHKAKIPDICPKCGSPNLKLMGVGTQKVEEAIKNLFNDIQIARMDVDAVSKKGVVPKIYEDFYHGKLKILVGTKMLGKGFDFPNLSLVGVINADIGLGMPDFRAEERSFQLLYQVAGRIRKGGKAIIQTYNPESRAISTIKKFDYRAFVLNELADRKKYGYPPYRRLTSIEIEGKDLNKVIEFSQTIFNLLEKSKKQEVELLGPASCPREKIRDKYRYRILLKYKKYENLNATLRVLKEIKIPARFTLKVNVDPLDLM</sequence>
<proteinExistence type="predicted"/>
<keyword evidence="1" id="KW-0639">Primosome</keyword>
<name>A0A7C5I4M6_UNCW3</name>
<feature type="non-terminal residue" evidence="9">
    <location>
        <position position="1"/>
    </location>
</feature>
<dbReference type="PANTHER" id="PTHR30580:SF0">
    <property type="entry name" value="PRIMOSOMAL PROTEIN N"/>
    <property type="match status" value="1"/>
</dbReference>
<dbReference type="InterPro" id="IPR027417">
    <property type="entry name" value="P-loop_NTPase"/>
</dbReference>
<evidence type="ECO:0000256" key="2">
    <source>
        <dbReference type="ARBA" id="ARBA00022705"/>
    </source>
</evidence>
<keyword evidence="7" id="KW-0238">DNA-binding</keyword>
<dbReference type="GO" id="GO:0006270">
    <property type="term" value="P:DNA replication initiation"/>
    <property type="evidence" value="ECO:0007669"/>
    <property type="project" value="TreeGrafter"/>
</dbReference>
<comment type="caution">
    <text evidence="9">The sequence shown here is derived from an EMBL/GenBank/DDBJ whole genome shotgun (WGS) entry which is preliminary data.</text>
</comment>
<keyword evidence="6" id="KW-0067">ATP-binding</keyword>
<dbReference type="AlphaFoldDB" id="A0A7C5I4M6"/>
<dbReference type="InterPro" id="IPR040498">
    <property type="entry name" value="PriA_CRR"/>
</dbReference>
<evidence type="ECO:0000256" key="7">
    <source>
        <dbReference type="ARBA" id="ARBA00023125"/>
    </source>
</evidence>
<gene>
    <name evidence="9" type="primary">priA</name>
    <name evidence="9" type="ORF">ENL41_02040</name>
</gene>
<keyword evidence="2" id="KW-0235">DNA replication</keyword>
<dbReference type="SUPFAM" id="SSF52540">
    <property type="entry name" value="P-loop containing nucleoside triphosphate hydrolases"/>
    <property type="match status" value="1"/>
</dbReference>
<dbReference type="GO" id="GO:0046872">
    <property type="term" value="F:metal ion binding"/>
    <property type="evidence" value="ECO:0007669"/>
    <property type="project" value="UniProtKB-KW"/>
</dbReference>
<evidence type="ECO:0000256" key="3">
    <source>
        <dbReference type="ARBA" id="ARBA00022723"/>
    </source>
</evidence>
<dbReference type="Gene3D" id="3.40.50.300">
    <property type="entry name" value="P-loop containing nucleotide triphosphate hydrolases"/>
    <property type="match status" value="1"/>
</dbReference>
<evidence type="ECO:0000256" key="5">
    <source>
        <dbReference type="ARBA" id="ARBA00022833"/>
    </source>
</evidence>
<dbReference type="CDD" id="cd18804">
    <property type="entry name" value="SF2_C_priA"/>
    <property type="match status" value="1"/>
</dbReference>
<protein>
    <submittedName>
        <fullName evidence="9">Primosomal protein N</fullName>
    </submittedName>
</protein>
<dbReference type="GO" id="GO:0006310">
    <property type="term" value="P:DNA recombination"/>
    <property type="evidence" value="ECO:0007669"/>
    <property type="project" value="InterPro"/>
</dbReference>
<reference evidence="9" key="1">
    <citation type="journal article" date="2020" name="mSystems">
        <title>Genome- and Community-Level Interaction Insights into Carbon Utilization and Element Cycling Functions of Hydrothermarchaeota in Hydrothermal Sediment.</title>
        <authorList>
            <person name="Zhou Z."/>
            <person name="Liu Y."/>
            <person name="Xu W."/>
            <person name="Pan J."/>
            <person name="Luo Z.H."/>
            <person name="Li M."/>
        </authorList>
    </citation>
    <scope>NUCLEOTIDE SEQUENCE [LARGE SCALE GENOMIC DNA]</scope>
    <source>
        <strain evidence="9">HyVt-94</strain>
    </source>
</reference>
<dbReference type="GO" id="GO:0003677">
    <property type="term" value="F:DNA binding"/>
    <property type="evidence" value="ECO:0007669"/>
    <property type="project" value="UniProtKB-KW"/>
</dbReference>
<dbReference type="EMBL" id="DRTV01000146">
    <property type="protein sequence ID" value="HHF58186.1"/>
    <property type="molecule type" value="Genomic_DNA"/>
</dbReference>
<dbReference type="Proteomes" id="UP000886014">
    <property type="component" value="Unassembled WGS sequence"/>
</dbReference>